<evidence type="ECO:0000313" key="3">
    <source>
        <dbReference type="Proteomes" id="UP000005408"/>
    </source>
</evidence>
<dbReference type="OMA" id="SANNIKH"/>
<name>A0A8W8I227_MAGGI</name>
<evidence type="ECO:0000256" key="1">
    <source>
        <dbReference type="SAM" id="MobiDB-lite"/>
    </source>
</evidence>
<feature type="region of interest" description="Disordered" evidence="1">
    <location>
        <begin position="172"/>
        <end position="207"/>
    </location>
</feature>
<dbReference type="EnsemblMetazoa" id="G1215.4">
    <property type="protein sequence ID" value="G1215.4:cds"/>
    <property type="gene ID" value="G1215"/>
</dbReference>
<reference evidence="2" key="1">
    <citation type="submission" date="2022-08" db="UniProtKB">
        <authorList>
            <consortium name="EnsemblMetazoa"/>
        </authorList>
    </citation>
    <scope>IDENTIFICATION</scope>
    <source>
        <strain evidence="2">05x7-T-G4-1.051#20</strain>
    </source>
</reference>
<feature type="compositionally biased region" description="Polar residues" evidence="1">
    <location>
        <begin position="387"/>
        <end position="402"/>
    </location>
</feature>
<dbReference type="AlphaFoldDB" id="A0A8W8I227"/>
<evidence type="ECO:0000313" key="2">
    <source>
        <dbReference type="EnsemblMetazoa" id="G1215.5:cds"/>
    </source>
</evidence>
<proteinExistence type="predicted"/>
<keyword evidence="3" id="KW-1185">Reference proteome</keyword>
<dbReference type="Proteomes" id="UP000005408">
    <property type="component" value="Unassembled WGS sequence"/>
</dbReference>
<feature type="compositionally biased region" description="Low complexity" evidence="1">
    <location>
        <begin position="416"/>
        <end position="426"/>
    </location>
</feature>
<feature type="compositionally biased region" description="Low complexity" evidence="1">
    <location>
        <begin position="72"/>
        <end position="89"/>
    </location>
</feature>
<dbReference type="OrthoDB" id="6154833at2759"/>
<feature type="compositionally biased region" description="Polar residues" evidence="1">
    <location>
        <begin position="58"/>
        <end position="67"/>
    </location>
</feature>
<accession>A0A8W8I227</accession>
<dbReference type="EnsemblMetazoa" id="G1215.5">
    <property type="protein sequence ID" value="G1215.5:cds"/>
    <property type="gene ID" value="G1215"/>
</dbReference>
<dbReference type="EnsemblMetazoa" id="G1215.6">
    <property type="protein sequence ID" value="G1215.6:cds"/>
    <property type="gene ID" value="G1215"/>
</dbReference>
<organism evidence="2 3">
    <name type="scientific">Magallana gigas</name>
    <name type="common">Pacific oyster</name>
    <name type="synonym">Crassostrea gigas</name>
    <dbReference type="NCBI Taxonomy" id="29159"/>
    <lineage>
        <taxon>Eukaryota</taxon>
        <taxon>Metazoa</taxon>
        <taxon>Spiralia</taxon>
        <taxon>Lophotrochozoa</taxon>
        <taxon>Mollusca</taxon>
        <taxon>Bivalvia</taxon>
        <taxon>Autobranchia</taxon>
        <taxon>Pteriomorphia</taxon>
        <taxon>Ostreida</taxon>
        <taxon>Ostreoidea</taxon>
        <taxon>Ostreidae</taxon>
        <taxon>Magallana</taxon>
    </lineage>
</organism>
<feature type="region of interest" description="Disordered" evidence="1">
    <location>
        <begin position="58"/>
        <end position="90"/>
    </location>
</feature>
<sequence>MNMDASTLSYHNKVQDWTQMYMLAADGHIYKSSKIATYLPPQKLHQIENWRKNIRNNFGPKSSQFPRLNTPRANSRARSATVARSANNANERKRIWSASSRRHPHFLYSDTNLDDVTNHLAETSLHYSGERAVYQRNLLGKQLLKINTKQVQLINGENVATEAFDKIDKTSKQASNGLNSEGEADHTSDNIEAVSDEAESETLSSISRMEGRGRLIHVNDQEMVQVRSQSNQLLNVISIDDCKMTSPNIYHNAKLKVEKKRAFYQDIPEENSLPESEVPKSQCSKDLETTYNSQRSIKSVSESRNQIQTRNAKISRAIDEMVHERKVMNNMDRNFNARIEASGSGGRIILDKGEGGATFRRLNNALKRHVNSVLAHKAHKQINTWTQDGQSEQDLNSNNGSVLSVDKIGKTHKNSKSQSMESMESS</sequence>
<dbReference type="EnsemblMetazoa" id="G1215.1">
    <property type="protein sequence ID" value="G1215.1:cds"/>
    <property type="gene ID" value="G1215"/>
</dbReference>
<protein>
    <submittedName>
        <fullName evidence="2">Uncharacterized protein</fullName>
    </submittedName>
</protein>
<dbReference type="EnsemblMetazoa" id="G1215.2">
    <property type="protein sequence ID" value="G1215.2:cds"/>
    <property type="gene ID" value="G1215"/>
</dbReference>
<feature type="region of interest" description="Disordered" evidence="1">
    <location>
        <begin position="387"/>
        <end position="426"/>
    </location>
</feature>